<keyword evidence="1" id="KW-0472">Membrane</keyword>
<organism evidence="2">
    <name type="scientific">Schistosoma japonicum</name>
    <name type="common">Blood fluke</name>
    <dbReference type="NCBI Taxonomy" id="6182"/>
    <lineage>
        <taxon>Eukaryota</taxon>
        <taxon>Metazoa</taxon>
        <taxon>Spiralia</taxon>
        <taxon>Lophotrochozoa</taxon>
        <taxon>Platyhelminthes</taxon>
        <taxon>Trematoda</taxon>
        <taxon>Digenea</taxon>
        <taxon>Strigeidida</taxon>
        <taxon>Schistosomatoidea</taxon>
        <taxon>Schistosomatidae</taxon>
        <taxon>Schistosoma</taxon>
    </lineage>
</organism>
<dbReference type="AlphaFoldDB" id="C1LH50"/>
<evidence type="ECO:0000256" key="1">
    <source>
        <dbReference type="SAM" id="Phobius"/>
    </source>
</evidence>
<evidence type="ECO:0000313" key="2">
    <source>
        <dbReference type="EMBL" id="CAX74028.1"/>
    </source>
</evidence>
<protein>
    <recommendedName>
        <fullName evidence="3">Cytochrome c oxidase assembly factor 3</fullName>
    </recommendedName>
</protein>
<keyword evidence="1" id="KW-0812">Transmembrane</keyword>
<feature type="transmembrane region" description="Helical" evidence="1">
    <location>
        <begin position="38"/>
        <end position="57"/>
    </location>
</feature>
<proteinExistence type="evidence at transcript level"/>
<sequence length="78" mass="8940">MSDDKPDDVLQHFIKHTERSNVHRSITVRATKKRATKIALISVGFAVASYVYSIYAIRRNRELGESFDQLPSYTPSKQ</sequence>
<reference evidence="2" key="1">
    <citation type="journal article" date="2009" name="Nature">
        <title>The Schistosoma japonicum genome reveals features of host-parasite interplay.</title>
        <authorList>
            <person name="Liu F."/>
            <person name="Zhou Y."/>
            <person name="Wang Z.Q."/>
            <person name="Lu G."/>
            <person name="Zheng H."/>
            <person name="Brindley P.J."/>
            <person name="McManus D.P."/>
            <person name="Blair D."/>
            <person name="Zhang Q.H."/>
            <person name="Zhong Y."/>
            <person name="Wang S."/>
            <person name="Han Z.G."/>
            <person name="Chen Z."/>
        </authorList>
    </citation>
    <scope>NUCLEOTIDE SEQUENCE</scope>
    <source>
        <strain evidence="2">Anhui</strain>
    </source>
</reference>
<keyword evidence="1" id="KW-1133">Transmembrane helix</keyword>
<evidence type="ECO:0008006" key="3">
    <source>
        <dbReference type="Google" id="ProtNLM"/>
    </source>
</evidence>
<dbReference type="EMBL" id="FN318299">
    <property type="protein sequence ID" value="CAX74028.1"/>
    <property type="molecule type" value="mRNA"/>
</dbReference>
<reference evidence="2" key="2">
    <citation type="submission" date="2009-03" db="EMBL/GenBank/DDBJ databases">
        <authorList>
            <person name="Gang L."/>
        </authorList>
    </citation>
    <scope>NUCLEOTIDE SEQUENCE</scope>
    <source>
        <strain evidence="2">Anhui</strain>
    </source>
</reference>
<name>C1LH50_SCHJA</name>
<accession>C1LH50</accession>